<dbReference type="InterPro" id="IPR036388">
    <property type="entry name" value="WH-like_DNA-bd_sf"/>
</dbReference>
<evidence type="ECO:0000259" key="7">
    <source>
        <dbReference type="PROSITE" id="PS50039"/>
    </source>
</evidence>
<dbReference type="InterPro" id="IPR001766">
    <property type="entry name" value="Fork_head_dom"/>
</dbReference>
<dbReference type="SMART" id="SM00339">
    <property type="entry name" value="FH"/>
    <property type="match status" value="1"/>
</dbReference>
<keyword evidence="3" id="KW-0804">Transcription</keyword>
<feature type="domain" description="Fork-head" evidence="7">
    <location>
        <begin position="76"/>
        <end position="166"/>
    </location>
</feature>
<sequence length="425" mass="49059">MSSLNVILNRDEEQDEHDRHDVIVESPRSLSPSPEEPTPPKKSSESYYQSSITIRPHEPHEHCPDTLDCLPDTTGRPQHTLPVILRCAILGSPKKKLTIREIYAAMERKYPYYLSAGPAWKQSVRHHLSLNRLFEREPRPATEPGFGSYWTVNLEAPPGTKRPRKRGVRKEAPPPEPITVERRRERHRRSREARSSPYGYAPPLARLRPVDAHSFSTPAVRNDYDVDDEDDDNMLPDDSPADSDDEQEIEDSYRRNKVIHKDDYEGEIRRIESHKDPFKYDPRMNMAASSSSLTLAELTPYQAPKAMLHGAFASHTYLSHQHQLDYESPHSIVKRLSMEMEVLKRQSNEALSISYQMTEQLKDVKSESAKIKAALRVAESRLEDEKRRRVEAEMAADEESRRRQEAEDTLRTLQSLPFTRAPKQR</sequence>
<dbReference type="PRINTS" id="PR00053">
    <property type="entry name" value="FORKHEAD"/>
</dbReference>
<feature type="compositionally biased region" description="Acidic residues" evidence="6">
    <location>
        <begin position="225"/>
        <end position="250"/>
    </location>
</feature>
<dbReference type="CDD" id="cd00059">
    <property type="entry name" value="FH_FOX"/>
    <property type="match status" value="1"/>
</dbReference>
<evidence type="ECO:0000256" key="4">
    <source>
        <dbReference type="ARBA" id="ARBA00023242"/>
    </source>
</evidence>
<dbReference type="InterPro" id="IPR045912">
    <property type="entry name" value="FOXJ2/3-like"/>
</dbReference>
<dbReference type="PANTHER" id="PTHR46078:SF2">
    <property type="entry name" value="FORK-HEAD DOMAIN-CONTAINING PROTEIN"/>
    <property type="match status" value="1"/>
</dbReference>
<keyword evidence="1" id="KW-0805">Transcription regulation</keyword>
<name>A0ABP1CFS6_9APHY</name>
<protein>
    <recommendedName>
        <fullName evidence="7">Fork-head domain-containing protein</fullName>
    </recommendedName>
</protein>
<dbReference type="Pfam" id="PF00250">
    <property type="entry name" value="Forkhead"/>
    <property type="match status" value="1"/>
</dbReference>
<feature type="region of interest" description="Disordered" evidence="6">
    <location>
        <begin position="380"/>
        <end position="425"/>
    </location>
</feature>
<dbReference type="Gene3D" id="1.10.10.10">
    <property type="entry name" value="Winged helix-like DNA-binding domain superfamily/Winged helix DNA-binding domain"/>
    <property type="match status" value="1"/>
</dbReference>
<reference evidence="9" key="1">
    <citation type="submission" date="2024-04" db="EMBL/GenBank/DDBJ databases">
        <authorList>
            <person name="Shaw F."/>
            <person name="Minotto A."/>
        </authorList>
    </citation>
    <scope>NUCLEOTIDE SEQUENCE [LARGE SCALE GENOMIC DNA]</scope>
</reference>
<keyword evidence="9" id="KW-1185">Reference proteome</keyword>
<keyword evidence="4 5" id="KW-0539">Nucleus</keyword>
<feature type="region of interest" description="Disordered" evidence="6">
    <location>
        <begin position="1"/>
        <end position="62"/>
    </location>
</feature>
<evidence type="ECO:0000256" key="5">
    <source>
        <dbReference type="PROSITE-ProRule" id="PRU00089"/>
    </source>
</evidence>
<gene>
    <name evidence="8" type="ORF">GFSPODELE1_LOCUS343</name>
</gene>
<dbReference type="Proteomes" id="UP001497453">
    <property type="component" value="Chromosome 1"/>
</dbReference>
<evidence type="ECO:0000256" key="6">
    <source>
        <dbReference type="SAM" id="MobiDB-lite"/>
    </source>
</evidence>
<comment type="subcellular location">
    <subcellularLocation>
        <location evidence="5">Nucleus</location>
    </subcellularLocation>
</comment>
<feature type="compositionally biased region" description="Basic and acidic residues" evidence="6">
    <location>
        <begin position="380"/>
        <end position="410"/>
    </location>
</feature>
<dbReference type="SUPFAM" id="SSF46785">
    <property type="entry name" value="Winged helix' DNA-binding domain"/>
    <property type="match status" value="1"/>
</dbReference>
<evidence type="ECO:0000256" key="1">
    <source>
        <dbReference type="ARBA" id="ARBA00023015"/>
    </source>
</evidence>
<evidence type="ECO:0000256" key="3">
    <source>
        <dbReference type="ARBA" id="ARBA00023163"/>
    </source>
</evidence>
<dbReference type="EMBL" id="OZ037944">
    <property type="protein sequence ID" value="CAL1694511.1"/>
    <property type="molecule type" value="Genomic_DNA"/>
</dbReference>
<evidence type="ECO:0000313" key="8">
    <source>
        <dbReference type="EMBL" id="CAL1694511.1"/>
    </source>
</evidence>
<proteinExistence type="predicted"/>
<dbReference type="PANTHER" id="PTHR46078">
    <property type="entry name" value="FORKHEAD BOX PROTEIN J2 FAMILY MEMBER"/>
    <property type="match status" value="1"/>
</dbReference>
<dbReference type="PROSITE" id="PS50039">
    <property type="entry name" value="FORK_HEAD_3"/>
    <property type="match status" value="1"/>
</dbReference>
<keyword evidence="2 5" id="KW-0238">DNA-binding</keyword>
<feature type="compositionally biased region" description="Basic and acidic residues" evidence="6">
    <location>
        <begin position="169"/>
        <end position="183"/>
    </location>
</feature>
<evidence type="ECO:0000256" key="2">
    <source>
        <dbReference type="ARBA" id="ARBA00023125"/>
    </source>
</evidence>
<accession>A0ABP1CFS6</accession>
<feature type="region of interest" description="Disordered" evidence="6">
    <location>
        <begin position="144"/>
        <end position="250"/>
    </location>
</feature>
<organism evidence="8 9">
    <name type="scientific">Somion occarium</name>
    <dbReference type="NCBI Taxonomy" id="3059160"/>
    <lineage>
        <taxon>Eukaryota</taxon>
        <taxon>Fungi</taxon>
        <taxon>Dikarya</taxon>
        <taxon>Basidiomycota</taxon>
        <taxon>Agaricomycotina</taxon>
        <taxon>Agaricomycetes</taxon>
        <taxon>Polyporales</taxon>
        <taxon>Cerrenaceae</taxon>
        <taxon>Somion</taxon>
    </lineage>
</organism>
<feature type="DNA-binding region" description="Fork-head" evidence="5">
    <location>
        <begin position="76"/>
        <end position="166"/>
    </location>
</feature>
<dbReference type="InterPro" id="IPR036390">
    <property type="entry name" value="WH_DNA-bd_sf"/>
</dbReference>
<evidence type="ECO:0000313" key="9">
    <source>
        <dbReference type="Proteomes" id="UP001497453"/>
    </source>
</evidence>